<dbReference type="GO" id="GO:0005576">
    <property type="term" value="C:extracellular region"/>
    <property type="evidence" value="ECO:0007669"/>
    <property type="project" value="UniProtKB-SubCell"/>
</dbReference>
<sequence>MKYLFVCVSLALFAYINASPVYGGNRGGYGGGYGGGNHGGYGGDRVEYEQILVPSYGRGHGNQGYDRPQILRSAPSGSSASAAASAAAAAIAPGRYSQWAVPRYEIDGSYNGPSHGHGRGGY</sequence>
<keyword evidence="4" id="KW-0732">Signal</keyword>
<gene>
    <name evidence="6" type="primary">Cp15</name>
</gene>
<evidence type="ECO:0000256" key="4">
    <source>
        <dbReference type="ARBA" id="ARBA00022729"/>
    </source>
</evidence>
<comment type="subcellular location">
    <subcellularLocation>
        <location evidence="2">Secreted</location>
    </subcellularLocation>
</comment>
<organism evidence="5 6">
    <name type="scientific">Drosophila pseudoobscura pseudoobscura</name>
    <name type="common">Fruit fly</name>
    <dbReference type="NCBI Taxonomy" id="46245"/>
    <lineage>
        <taxon>Eukaryota</taxon>
        <taxon>Metazoa</taxon>
        <taxon>Ecdysozoa</taxon>
        <taxon>Arthropoda</taxon>
        <taxon>Hexapoda</taxon>
        <taxon>Insecta</taxon>
        <taxon>Pterygota</taxon>
        <taxon>Neoptera</taxon>
        <taxon>Endopterygota</taxon>
        <taxon>Diptera</taxon>
        <taxon>Brachycera</taxon>
        <taxon>Muscomorpha</taxon>
        <taxon>Ephydroidea</taxon>
        <taxon>Drosophilidae</taxon>
        <taxon>Drosophila</taxon>
        <taxon>Sophophora</taxon>
    </lineage>
</organism>
<dbReference type="KEGG" id="dpo:4812718"/>
<dbReference type="eggNOG" id="ENOG502TBSK">
    <property type="taxonomic scope" value="Eukaryota"/>
</dbReference>
<dbReference type="Pfam" id="PF03964">
    <property type="entry name" value="Chorion_2"/>
    <property type="match status" value="1"/>
</dbReference>
<dbReference type="GO" id="GO:0042600">
    <property type="term" value="C:egg chorion"/>
    <property type="evidence" value="ECO:0007669"/>
    <property type="project" value="InterPro"/>
</dbReference>
<dbReference type="STRING" id="46245.Q29D16"/>
<dbReference type="GeneID" id="4812718"/>
<accession>Q29D16</accession>
<proteinExistence type="predicted"/>
<accession>A0A6I8UC00</accession>
<evidence type="ECO:0000256" key="1">
    <source>
        <dbReference type="ARBA" id="ARBA00002036"/>
    </source>
</evidence>
<evidence type="ECO:0000313" key="6">
    <source>
        <dbReference type="RefSeq" id="XP_001353097.1"/>
    </source>
</evidence>
<dbReference type="InParanoid" id="Q29D16"/>
<evidence type="ECO:0000256" key="2">
    <source>
        <dbReference type="ARBA" id="ARBA00004613"/>
    </source>
</evidence>
<dbReference type="Proteomes" id="UP000001819">
    <property type="component" value="Chromosome X"/>
</dbReference>
<dbReference type="HOGENOM" id="CLU_2075586_0_0_1"/>
<protein>
    <submittedName>
        <fullName evidence="6">Chorion protein S15</fullName>
    </submittedName>
</protein>
<evidence type="ECO:0000313" key="5">
    <source>
        <dbReference type="Proteomes" id="UP000001819"/>
    </source>
</evidence>
<comment type="function">
    <text evidence="1">Chorion membrane (egg shell) protein; plays a role in protecting the egg from the environment.</text>
</comment>
<dbReference type="OMA" id="CINANPY"/>
<dbReference type="RefSeq" id="XP_001353097.1">
    <property type="nucleotide sequence ID" value="XM_001353061.3"/>
</dbReference>
<keyword evidence="5" id="KW-1185">Reference proteome</keyword>
<dbReference type="ExpressionAtlas" id="Q29D16">
    <property type="expression patterns" value="baseline"/>
</dbReference>
<evidence type="ECO:0000256" key="3">
    <source>
        <dbReference type="ARBA" id="ARBA00022525"/>
    </source>
</evidence>
<reference evidence="6" key="1">
    <citation type="submission" date="2025-08" db="UniProtKB">
        <authorList>
            <consortium name="RefSeq"/>
        </authorList>
    </citation>
    <scope>IDENTIFICATION</scope>
    <source>
        <strain evidence="6">MV-25-SWS-2005</strain>
        <tissue evidence="6">Whole body</tissue>
    </source>
</reference>
<dbReference type="InterPro" id="IPR005649">
    <property type="entry name" value="Chorion_2"/>
</dbReference>
<dbReference type="Bgee" id="FBgn0079654">
    <property type="expression patterns" value="Expressed in female reproductive system and 2 other cell types or tissues"/>
</dbReference>
<dbReference type="FunCoup" id="Q29D16">
    <property type="interactions" value="3"/>
</dbReference>
<dbReference type="AlphaFoldDB" id="Q29D16"/>
<keyword evidence="3" id="KW-0964">Secreted</keyword>
<name>Q29D16_DROPS</name>